<feature type="domain" description="LTD" evidence="3">
    <location>
        <begin position="86"/>
        <end position="224"/>
    </location>
</feature>
<dbReference type="Pfam" id="PF00932">
    <property type="entry name" value="LTD"/>
    <property type="match status" value="2"/>
</dbReference>
<dbReference type="InterPro" id="IPR036415">
    <property type="entry name" value="Lamin_tail_dom_sf"/>
</dbReference>
<keyword evidence="2" id="KW-1133">Transmembrane helix</keyword>
<feature type="compositionally biased region" description="Low complexity" evidence="1">
    <location>
        <begin position="76"/>
        <end position="89"/>
    </location>
</feature>
<reference evidence="4 5" key="1">
    <citation type="submission" date="2020-08" db="EMBL/GenBank/DDBJ databases">
        <title>Genomic Encyclopedia of Type Strains, Phase IV (KMG-IV): sequencing the most valuable type-strain genomes for metagenomic binning, comparative biology and taxonomic classification.</title>
        <authorList>
            <person name="Goeker M."/>
        </authorList>
    </citation>
    <scope>NUCLEOTIDE SEQUENCE [LARGE SCALE GENOMIC DNA]</scope>
    <source>
        <strain evidence="4 5">DSM 105481</strain>
    </source>
</reference>
<dbReference type="InterPro" id="IPR004843">
    <property type="entry name" value="Calcineurin-like_PHP"/>
</dbReference>
<feature type="transmembrane region" description="Helical" evidence="2">
    <location>
        <begin position="12"/>
        <end position="30"/>
    </location>
</feature>
<dbReference type="Gene3D" id="2.60.40.1260">
    <property type="entry name" value="Lamin Tail domain"/>
    <property type="match status" value="1"/>
</dbReference>
<feature type="compositionally biased region" description="Polar residues" evidence="1">
    <location>
        <begin position="43"/>
        <end position="65"/>
    </location>
</feature>
<name>A0ABR6CL10_9BACI</name>
<dbReference type="PIRSF" id="PIRSF036444">
    <property type="entry name" value="Pesterase_YvnB"/>
    <property type="match status" value="1"/>
</dbReference>
<dbReference type="EMBL" id="JACJHX010000002">
    <property type="protein sequence ID" value="MBA9025599.1"/>
    <property type="molecule type" value="Genomic_DNA"/>
</dbReference>
<feature type="domain" description="LTD" evidence="3">
    <location>
        <begin position="373"/>
        <end position="509"/>
    </location>
</feature>
<evidence type="ECO:0000313" key="4">
    <source>
        <dbReference type="EMBL" id="MBA9025599.1"/>
    </source>
</evidence>
<dbReference type="SUPFAM" id="SSF74853">
    <property type="entry name" value="Lamin A/C globular tail domain"/>
    <property type="match status" value="2"/>
</dbReference>
<dbReference type="PROSITE" id="PS51841">
    <property type="entry name" value="LTD"/>
    <property type="match status" value="2"/>
</dbReference>
<gene>
    <name evidence="4" type="ORF">HNP81_000882</name>
</gene>
<keyword evidence="2" id="KW-0812">Transmembrane</keyword>
<feature type="region of interest" description="Disordered" evidence="1">
    <location>
        <begin position="43"/>
        <end position="90"/>
    </location>
</feature>
<keyword evidence="5" id="KW-1185">Reference proteome</keyword>
<keyword evidence="2" id="KW-0472">Membrane</keyword>
<evidence type="ECO:0000256" key="2">
    <source>
        <dbReference type="SAM" id="Phobius"/>
    </source>
</evidence>
<evidence type="ECO:0000313" key="5">
    <source>
        <dbReference type="Proteomes" id="UP000626697"/>
    </source>
</evidence>
<comment type="caution">
    <text evidence="4">The sequence shown here is derived from an EMBL/GenBank/DDBJ whole genome shotgun (WGS) entry which is preliminary data.</text>
</comment>
<sequence>MKNKRFRVPLSYILVFSLVLPNFILITPIITNAEELEKISIPQVSTREGSIHTDSSTESIKSTLEGTDESADSSNSVTETTPSPETTTVEDFNSLPHLLITEISPDSAGTDNYEFFELYNNTNQPLLLNNYSFIYRYLDTGVEKPFQIPSNITIEPQETFVFWFNNTGKTLAEFNAQFNINLTEDKVIPFKDVFPGFANGGNRALVIKDQTGKEIISAGYLPGETDNTGKVVQFNYPKTGTEMEKFQTLANPTPGAIVPVQVPATAVILPEIIEDTVAPDIQHSAVKNSEAYTPIRIEAAVTDDKAVPYATLHFKKEGDEQFTSISMTATPEDSSKFSVEIPAETVESDLIYYIEAADGKNITKTSEYNIAVAKPVVDYNKLPDFLVTEVVPDSANVGGADGYEFIEIYNNTNKDINFKDYKMQYRYGEDPNSDVIWESVPDNVVIKSKETLVFWIINEQNEKKTVADFNANYNSNLVETEDIVRIYSAGMANGSVRGLVVATNTGFESSVAYYNEVTGIDDTYPDKGITYRYPVDGSNKMIKISAGKNAATPGKVQSGQVPAKTVEVQDDSVSPTVEDLTGKTEIKQLEDLKIKADATDNVKVKTVALYYKNNEQTEYKRALLQQDYNDLLYHYTIYSPDLIGKENIEYYFIVSDGANEVKSNTYKVKITSDKNPDKLRLNVKNGDFLSGEEIIKGSSSDATQENVKLFIDESELKEQTYYALEDESYLAFEVSNVNTFFQNGVTMGDEVLRIFDDGIIDWQTITIPIQPEKIKIGENTFTIRSGDKASPFPSNAGENRDDYSLRNVRLVLTDGTLINDPVYTDPDKVIAMKDDNPAVNFTFSLPVEKAPSKAYKWNTTTVSDGAHTIKVSDPVNGERTATVKVDNTAPVIAPSIEKNKEYKGEFIIDPSITDEIAGIDKAEVKLDNEPITVPYKTSSSQLAPGNHELLITAIDKVGNKTELSIRFSVVDELPSKPELLSPNDGDPGVKGSPTLKVKVTDPTNDDMNVSFYKGFTYNAANKDYVKAFKHAADVEPPQMAVPEGETSFTDEDISKVTASDDEYLMTDSTTQFPYHRFDVTLDRSVDEDDVVELSWEGHSLIGRKVTMYAWNHTKNNWMAIDYKIAGESDFSLKQTVPVNEYVKNSKINVMIQDEIPASPNDYDYTFVWMSDTQYYSESYPHIYERQTQWIAEMQEALKIKYVIHTGDLVDESDKQYQWNNADQFMKVLDDAKVPYGVLAGNHDVDHKTGDYTNYSQYFGADRFKDKPYYGESYKNNRGHYDLISANGNDYIITYMGWGVDDESIAWLNEVLAAYPDRKAILSFHEYLLSTGTRHPLGEKIYNQVVVPNTNVIAVLSGHYHEAQTLVDSIDDDGDGTPDRQVYQMLADYQAGPEGGQGYMRLLHFDTDQNRILVNTYSPYLNDYNYYDTDKYAGKDEFVINLDLQLQEKRVATDSFEVNVYTNSDIGKVENVKSGKTAQVDWKGLPANHTYSWYAVAEDIYTGRTVSDIWSFRKGNPKHEVEKEKFSGK</sequence>
<organism evidence="4 5">
    <name type="scientific">Peribacillus huizhouensis</name>
    <dbReference type="NCBI Taxonomy" id="1501239"/>
    <lineage>
        <taxon>Bacteria</taxon>
        <taxon>Bacillati</taxon>
        <taxon>Bacillota</taxon>
        <taxon>Bacilli</taxon>
        <taxon>Bacillales</taxon>
        <taxon>Bacillaceae</taxon>
        <taxon>Peribacillus</taxon>
    </lineage>
</organism>
<dbReference type="Gene3D" id="3.60.21.10">
    <property type="match status" value="1"/>
</dbReference>
<evidence type="ECO:0000256" key="1">
    <source>
        <dbReference type="SAM" id="MobiDB-lite"/>
    </source>
</evidence>
<dbReference type="PANTHER" id="PTHR43143:SF5">
    <property type="entry name" value="SECRETED PROTEIN"/>
    <property type="match status" value="1"/>
</dbReference>
<feature type="region of interest" description="Disordered" evidence="1">
    <location>
        <begin position="976"/>
        <end position="996"/>
    </location>
</feature>
<dbReference type="PANTHER" id="PTHR43143">
    <property type="entry name" value="METALLOPHOSPHOESTERASE, CALCINEURIN SUPERFAMILY"/>
    <property type="match status" value="1"/>
</dbReference>
<dbReference type="InterPro" id="IPR051918">
    <property type="entry name" value="STPP_CPPED1"/>
</dbReference>
<accession>A0ABR6CL10</accession>
<dbReference type="Proteomes" id="UP000626697">
    <property type="component" value="Unassembled WGS sequence"/>
</dbReference>
<dbReference type="RefSeq" id="WP_182501672.1">
    <property type="nucleotide sequence ID" value="NZ_JACJHX010000002.1"/>
</dbReference>
<evidence type="ECO:0000259" key="3">
    <source>
        <dbReference type="PROSITE" id="PS51841"/>
    </source>
</evidence>
<dbReference type="InterPro" id="IPR001322">
    <property type="entry name" value="Lamin_tail_dom"/>
</dbReference>
<protein>
    <recommendedName>
        <fullName evidence="3">LTD domain-containing protein</fullName>
    </recommendedName>
</protein>
<proteinExistence type="predicted"/>
<dbReference type="InterPro" id="IPR029052">
    <property type="entry name" value="Metallo-depent_PP-like"/>
</dbReference>
<dbReference type="Pfam" id="PF00149">
    <property type="entry name" value="Metallophos"/>
    <property type="match status" value="1"/>
</dbReference>
<dbReference type="InterPro" id="IPR011401">
    <property type="entry name" value="Pesterase_YvnB"/>
</dbReference>
<dbReference type="SUPFAM" id="SSF56300">
    <property type="entry name" value="Metallo-dependent phosphatases"/>
    <property type="match status" value="1"/>
</dbReference>